<protein>
    <submittedName>
        <fullName evidence="1">Uncharacterized protein</fullName>
    </submittedName>
</protein>
<organism evidence="1">
    <name type="scientific">viral metagenome</name>
    <dbReference type="NCBI Taxonomy" id="1070528"/>
    <lineage>
        <taxon>unclassified sequences</taxon>
        <taxon>metagenomes</taxon>
        <taxon>organismal metagenomes</taxon>
    </lineage>
</organism>
<proteinExistence type="predicted"/>
<reference evidence="1" key="1">
    <citation type="journal article" date="2020" name="Nature">
        <title>Giant virus diversity and host interactions through global metagenomics.</title>
        <authorList>
            <person name="Schulz F."/>
            <person name="Roux S."/>
            <person name="Paez-Espino D."/>
            <person name="Jungbluth S."/>
            <person name="Walsh D.A."/>
            <person name="Denef V.J."/>
            <person name="McMahon K.D."/>
            <person name="Konstantinidis K.T."/>
            <person name="Eloe-Fadrosh E.A."/>
            <person name="Kyrpides N.C."/>
            <person name="Woyke T."/>
        </authorList>
    </citation>
    <scope>NUCLEOTIDE SEQUENCE</scope>
    <source>
        <strain evidence="1">GVMAG-M-3300023184-186</strain>
    </source>
</reference>
<accession>A0A6C0I0N1</accession>
<dbReference type="AlphaFoldDB" id="A0A6C0I0N1"/>
<sequence>MSEFTGMVYLIQPEELLLTNRYKIGCSNKKGLSRLSSYKKKTRYICTMECKNPFELETILKKKFNEKYKLIAGKEYFEGIENEIFNDFINIAQTYNNTIYHAHLKEKLECCSDIVLDYVQNKIDEKNVDVINISEQFKDMLISMTHGNNFIKNKENIDEYLHSDIGIFALKRVIKNLGLHISDTHSDIKSIMDEVYNKYCDDGEFEAKYIKS</sequence>
<evidence type="ECO:0000313" key="1">
    <source>
        <dbReference type="EMBL" id="QHT86434.1"/>
    </source>
</evidence>
<dbReference type="Pfam" id="PF13455">
    <property type="entry name" value="MUG113"/>
    <property type="match status" value="1"/>
</dbReference>
<name>A0A6C0I0N1_9ZZZZ</name>
<dbReference type="EMBL" id="MN740068">
    <property type="protein sequence ID" value="QHT86434.1"/>
    <property type="molecule type" value="Genomic_DNA"/>
</dbReference>